<evidence type="ECO:0000256" key="5">
    <source>
        <dbReference type="SAM" id="SignalP"/>
    </source>
</evidence>
<protein>
    <recommendedName>
        <fullName evidence="1">peptidylprolyl isomerase</fullName>
        <ecNumber evidence="1">5.2.1.8</ecNumber>
    </recommendedName>
</protein>
<dbReference type="CDD" id="cd00317">
    <property type="entry name" value="cyclophilin"/>
    <property type="match status" value="1"/>
</dbReference>
<dbReference type="InterPro" id="IPR044666">
    <property type="entry name" value="Cyclophilin_A-like"/>
</dbReference>
<dbReference type="PANTHER" id="PTHR45625">
    <property type="entry name" value="PEPTIDYL-PROLYL CIS-TRANS ISOMERASE-RELATED"/>
    <property type="match status" value="1"/>
</dbReference>
<evidence type="ECO:0000256" key="1">
    <source>
        <dbReference type="ARBA" id="ARBA00013194"/>
    </source>
</evidence>
<organism evidence="7 8">
    <name type="scientific">Eiseniibacteriota bacterium</name>
    <dbReference type="NCBI Taxonomy" id="2212470"/>
    <lineage>
        <taxon>Bacteria</taxon>
        <taxon>Candidatus Eiseniibacteriota</taxon>
    </lineage>
</organism>
<feature type="domain" description="PPIase cyclophilin-type" evidence="6">
    <location>
        <begin position="709"/>
        <end position="822"/>
    </location>
</feature>
<evidence type="ECO:0000256" key="4">
    <source>
        <dbReference type="SAM" id="MobiDB-lite"/>
    </source>
</evidence>
<dbReference type="Pfam" id="PF13646">
    <property type="entry name" value="HEAT_2"/>
    <property type="match status" value="2"/>
</dbReference>
<dbReference type="InterPro" id="IPR029000">
    <property type="entry name" value="Cyclophilin-like_dom_sf"/>
</dbReference>
<dbReference type="SMART" id="SM00567">
    <property type="entry name" value="EZ_HEAT"/>
    <property type="match status" value="7"/>
</dbReference>
<evidence type="ECO:0000313" key="7">
    <source>
        <dbReference type="EMBL" id="MBM3316694.1"/>
    </source>
</evidence>
<comment type="caution">
    <text evidence="7">The sequence shown here is derived from an EMBL/GenBank/DDBJ whole genome shotgun (WGS) entry which is preliminary data.</text>
</comment>
<dbReference type="InterPro" id="IPR011989">
    <property type="entry name" value="ARM-like"/>
</dbReference>
<keyword evidence="2" id="KW-0697">Rotamase</keyword>
<evidence type="ECO:0000259" key="6">
    <source>
        <dbReference type="PROSITE" id="PS50072"/>
    </source>
</evidence>
<sequence>MTCLLGAAIGWSAPSLAGAAPSLAGAAPSLAGAAPSLAGAAPSLAGAAQSLAGSSPSPAGTAPLAGAAARLHTRIVPPFDDEIALVEIEDRRESEEALLPYLSSPNPATRARACLAAGRALGPIHPDRPADAVRQRLAELLTADPDPVVRGAAAFGLGLLSSERAGAALAEVFSEGREPDPAVRALAAEGLGRCDPGLQPDAMALALNDPDDRVVHAALLAVWKGSPGGQLPRVLECSRAADPEIRWRAAYALLRMLGAPPAGRTAVPGGGQLTEEDGLTILQRMLELADQDDDRVRLQAARALGRCPRAAPLHAAAVEAVERALTAADPRLRVEAARSLGALLEGSDRTATILPALNDEHAHVRVTAVEAAGRMLSLPALAHALEPALESASSWERSAAGAALARAAMDAGLHEQALHTLRRLARDPAWQVRAAAAELLTAMFASLDPAAAERESGGERADSAASAPAPRNRAAGSAADSSAAERGALADALGHLRAALLADDARVAKHCLADWLARRPQTPEALAAMASDAKLHLLGGDEIGRALAIEGMNAYFSADGARRPEPAEVSALLASLEPLLSDPAHDVRAALVGLLRSLATLCGEQAPPADAPAQPPAAASGPEGAGAAAGPAGTAAEQRERALALLDRLARRDPLRIVRLAAAEALAAAGAQAPPDPGPQETHWTREDYASALRSAAGAETAILVTAGGEIEVALFGDAAPLTVHRFVRSVESGDYDGGLWHRVVPDFVAQDGCPRGDGWGGPGWTIRCEIGADGYTPGTMGMALSGKDTGGSQFFLALSDQPHLDGRYTVFGRAVRGMEILLGDGIRQGDTAIESLRIRYGGERQGAR</sequence>
<feature type="signal peptide" evidence="5">
    <location>
        <begin position="1"/>
        <end position="19"/>
    </location>
</feature>
<accession>A0A938BL53</accession>
<dbReference type="AlphaFoldDB" id="A0A938BL53"/>
<dbReference type="Gene3D" id="2.40.100.10">
    <property type="entry name" value="Cyclophilin-like"/>
    <property type="match status" value="1"/>
</dbReference>
<feature type="compositionally biased region" description="Basic and acidic residues" evidence="4">
    <location>
        <begin position="451"/>
        <end position="462"/>
    </location>
</feature>
<evidence type="ECO:0000256" key="3">
    <source>
        <dbReference type="ARBA" id="ARBA00023235"/>
    </source>
</evidence>
<keyword evidence="3 7" id="KW-0413">Isomerase</keyword>
<dbReference type="SUPFAM" id="SSF50891">
    <property type="entry name" value="Cyclophilin-like"/>
    <property type="match status" value="1"/>
</dbReference>
<feature type="compositionally biased region" description="Low complexity" evidence="4">
    <location>
        <begin position="463"/>
        <end position="481"/>
    </location>
</feature>
<dbReference type="Proteomes" id="UP000748308">
    <property type="component" value="Unassembled WGS sequence"/>
</dbReference>
<dbReference type="InterPro" id="IPR002130">
    <property type="entry name" value="Cyclophilin-type_PPIase_dom"/>
</dbReference>
<feature type="chain" id="PRO_5037787840" description="peptidylprolyl isomerase" evidence="5">
    <location>
        <begin position="20"/>
        <end position="849"/>
    </location>
</feature>
<dbReference type="PROSITE" id="PS50072">
    <property type="entry name" value="CSA_PPIASE_2"/>
    <property type="match status" value="1"/>
</dbReference>
<feature type="compositionally biased region" description="Low complexity" evidence="4">
    <location>
        <begin position="616"/>
        <end position="634"/>
    </location>
</feature>
<dbReference type="EC" id="5.2.1.8" evidence="1"/>
<gene>
    <name evidence="7" type="ORF">FJY75_02470</name>
</gene>
<proteinExistence type="predicted"/>
<reference evidence="7" key="1">
    <citation type="submission" date="2019-03" db="EMBL/GenBank/DDBJ databases">
        <title>Lake Tanganyika Metagenome-Assembled Genomes (MAGs).</title>
        <authorList>
            <person name="Tran P."/>
        </authorList>
    </citation>
    <scope>NUCLEOTIDE SEQUENCE</scope>
    <source>
        <strain evidence="7">M_DeepCast_400m_m2_100</strain>
    </source>
</reference>
<dbReference type="InterPro" id="IPR021133">
    <property type="entry name" value="HEAT_type_2"/>
</dbReference>
<dbReference type="Pfam" id="PF00160">
    <property type="entry name" value="Pro_isomerase"/>
    <property type="match status" value="1"/>
</dbReference>
<dbReference type="PRINTS" id="PR00153">
    <property type="entry name" value="CSAPPISMRASE"/>
</dbReference>
<dbReference type="Gene3D" id="1.25.10.10">
    <property type="entry name" value="Leucine-rich Repeat Variant"/>
    <property type="match status" value="3"/>
</dbReference>
<evidence type="ECO:0000256" key="2">
    <source>
        <dbReference type="ARBA" id="ARBA00023110"/>
    </source>
</evidence>
<keyword evidence="5" id="KW-0732">Signal</keyword>
<dbReference type="SUPFAM" id="SSF48371">
    <property type="entry name" value="ARM repeat"/>
    <property type="match status" value="1"/>
</dbReference>
<dbReference type="EMBL" id="VGIY01000033">
    <property type="protein sequence ID" value="MBM3316694.1"/>
    <property type="molecule type" value="Genomic_DNA"/>
</dbReference>
<dbReference type="PROSITE" id="PS50077">
    <property type="entry name" value="HEAT_REPEAT"/>
    <property type="match status" value="1"/>
</dbReference>
<dbReference type="InterPro" id="IPR004155">
    <property type="entry name" value="PBS_lyase_HEAT"/>
</dbReference>
<feature type="region of interest" description="Disordered" evidence="4">
    <location>
        <begin position="606"/>
        <end position="634"/>
    </location>
</feature>
<dbReference type="InterPro" id="IPR016024">
    <property type="entry name" value="ARM-type_fold"/>
</dbReference>
<feature type="region of interest" description="Disordered" evidence="4">
    <location>
        <begin position="451"/>
        <end position="481"/>
    </location>
</feature>
<dbReference type="GO" id="GO:0003755">
    <property type="term" value="F:peptidyl-prolyl cis-trans isomerase activity"/>
    <property type="evidence" value="ECO:0007669"/>
    <property type="project" value="UniProtKB-KW"/>
</dbReference>
<dbReference type="PANTHER" id="PTHR45625:SF4">
    <property type="entry name" value="PEPTIDYLPROLYL ISOMERASE DOMAIN AND WD REPEAT-CONTAINING PROTEIN 1"/>
    <property type="match status" value="1"/>
</dbReference>
<name>A0A938BL53_UNCEI</name>
<evidence type="ECO:0000313" key="8">
    <source>
        <dbReference type="Proteomes" id="UP000748308"/>
    </source>
</evidence>